<evidence type="ECO:0000313" key="3">
    <source>
        <dbReference type="EMBL" id="AIF70240.1"/>
    </source>
</evidence>
<feature type="domain" description="DUF5616" evidence="2">
    <location>
        <begin position="63"/>
        <end position="196"/>
    </location>
</feature>
<evidence type="ECO:0000259" key="1">
    <source>
        <dbReference type="Pfam" id="PF04256"/>
    </source>
</evidence>
<organism evidence="3 4">
    <name type="scientific">Palaeococcus pacificus DY20341</name>
    <dbReference type="NCBI Taxonomy" id="1343739"/>
    <lineage>
        <taxon>Archaea</taxon>
        <taxon>Methanobacteriati</taxon>
        <taxon>Methanobacteriota</taxon>
        <taxon>Thermococci</taxon>
        <taxon>Thermococcales</taxon>
        <taxon>Thermococcaceae</taxon>
        <taxon>Palaeococcus</taxon>
    </lineage>
</organism>
<evidence type="ECO:0000313" key="4">
    <source>
        <dbReference type="Proteomes" id="UP000027981"/>
    </source>
</evidence>
<evidence type="ECO:0000259" key="2">
    <source>
        <dbReference type="Pfam" id="PF18481"/>
    </source>
</evidence>
<dbReference type="AlphaFoldDB" id="A0A075LU46"/>
<dbReference type="InterPro" id="IPR041652">
    <property type="entry name" value="DUF5616"/>
</dbReference>
<dbReference type="eggNOG" id="arCOG03229">
    <property type="taxonomic scope" value="Archaea"/>
</dbReference>
<dbReference type="RefSeq" id="WP_048165710.1">
    <property type="nucleotide sequence ID" value="NZ_CP006019.1"/>
</dbReference>
<reference evidence="4" key="1">
    <citation type="submission" date="2013-06" db="EMBL/GenBank/DDBJ databases">
        <title>Complete Genome Sequence of Hyperthermophilic Palaeococcus pacificus DY20341T, Isolated from a Deep-Sea Hydrothermal Sediments.</title>
        <authorList>
            <person name="Zeng X."/>
            <person name="Shao Z."/>
        </authorList>
    </citation>
    <scope>NUCLEOTIDE SEQUENCE [LARGE SCALE GENOMIC DNA]</scope>
    <source>
        <strain evidence="4">DY20341</strain>
    </source>
</reference>
<evidence type="ECO:0008006" key="5">
    <source>
        <dbReference type="Google" id="ProtNLM"/>
    </source>
</evidence>
<dbReference type="Proteomes" id="UP000027981">
    <property type="component" value="Chromosome"/>
</dbReference>
<dbReference type="OrthoDB" id="60095at2157"/>
<feature type="domain" description="DUF434" evidence="1">
    <location>
        <begin position="4"/>
        <end position="58"/>
    </location>
</feature>
<dbReference type="PANTHER" id="PTHR42252">
    <property type="entry name" value="DUF5616 DOMAIN-CONTAINING PROTEIN"/>
    <property type="match status" value="1"/>
</dbReference>
<sequence length="218" mass="24599">MSSLFLAYQDFKYLLNRGYRKKYALEFVANHYKLSLKERHFLARCVFSDNAIAERKRKLLSKEELKDRVLGVDGFNVLITLESLLEGKAVLCEDGLLRDLKYQRGYKLSPGTLKTLNMLANTLASLELKEVVFLYDAPVSKSGEVAKLTRKALNEHGVVGEVRLSQAPDYELKSFDVVATSDIGIIDKVPFVVDLPVIVGSILGIKPLRFFEVLTTEH</sequence>
<dbReference type="EMBL" id="CP006019">
    <property type="protein sequence ID" value="AIF70240.1"/>
    <property type="molecule type" value="Genomic_DNA"/>
</dbReference>
<reference evidence="3 4" key="2">
    <citation type="journal article" date="2015" name="Genome Announc.">
        <title>Complete Genome Sequence of Hyperthermophilic Piezophilic Archaeon Palaeococcus pacificus DY20341T, Isolated from Deep-Sea Hydrothermal Sediments.</title>
        <authorList>
            <person name="Zeng X."/>
            <person name="Jebbar M."/>
            <person name="Shao Z."/>
        </authorList>
    </citation>
    <scope>NUCLEOTIDE SEQUENCE [LARGE SCALE GENOMIC DNA]</scope>
    <source>
        <strain evidence="3 4">DY20341</strain>
    </source>
</reference>
<dbReference type="Pfam" id="PF18481">
    <property type="entry name" value="DUF5616"/>
    <property type="match status" value="1"/>
</dbReference>
<dbReference type="Pfam" id="PF04256">
    <property type="entry name" value="DUF434"/>
    <property type="match status" value="1"/>
</dbReference>
<accession>A0A075LU46</accession>
<proteinExistence type="predicted"/>
<name>A0A075LU46_9EURY</name>
<gene>
    <name evidence="3" type="ORF">PAP_09310</name>
</gene>
<dbReference type="GeneID" id="24842959"/>
<dbReference type="HOGENOM" id="CLU_102155_0_0_2"/>
<dbReference type="PANTHER" id="PTHR42252:SF1">
    <property type="entry name" value="DUF434 DOMAIN-CONTAINING PROTEIN"/>
    <property type="match status" value="1"/>
</dbReference>
<dbReference type="InterPro" id="IPR007368">
    <property type="entry name" value="DUF434"/>
</dbReference>
<dbReference type="STRING" id="1343739.PAP_09310"/>
<dbReference type="KEGG" id="ppac:PAP_09310"/>
<protein>
    <recommendedName>
        <fullName evidence="5">DUF434 domain-containing protein</fullName>
    </recommendedName>
</protein>
<keyword evidence="4" id="KW-1185">Reference proteome</keyword>